<proteinExistence type="predicted"/>
<keyword evidence="1" id="KW-1133">Transmembrane helix</keyword>
<evidence type="ECO:0000256" key="1">
    <source>
        <dbReference type="SAM" id="Phobius"/>
    </source>
</evidence>
<gene>
    <name evidence="2" type="ORF">MNB_SV-12-411</name>
</gene>
<name>A0A1W1CMD7_9ZZZZ</name>
<sequence>MASCKMDCLRWVTSSFWVWIWMIALLILSYSLINFLDGR</sequence>
<dbReference type="AlphaFoldDB" id="A0A1W1CMD7"/>
<keyword evidence="1" id="KW-0472">Membrane</keyword>
<dbReference type="EMBL" id="FPHE01000159">
    <property type="protein sequence ID" value="SFV66944.1"/>
    <property type="molecule type" value="Genomic_DNA"/>
</dbReference>
<evidence type="ECO:0000313" key="2">
    <source>
        <dbReference type="EMBL" id="SFV66944.1"/>
    </source>
</evidence>
<feature type="transmembrane region" description="Helical" evidence="1">
    <location>
        <begin position="16"/>
        <end position="36"/>
    </location>
</feature>
<organism evidence="2">
    <name type="scientific">hydrothermal vent metagenome</name>
    <dbReference type="NCBI Taxonomy" id="652676"/>
    <lineage>
        <taxon>unclassified sequences</taxon>
        <taxon>metagenomes</taxon>
        <taxon>ecological metagenomes</taxon>
    </lineage>
</organism>
<reference evidence="2" key="1">
    <citation type="submission" date="2016-10" db="EMBL/GenBank/DDBJ databases">
        <authorList>
            <person name="de Groot N.N."/>
        </authorList>
    </citation>
    <scope>NUCLEOTIDE SEQUENCE</scope>
</reference>
<accession>A0A1W1CMD7</accession>
<keyword evidence="1" id="KW-0812">Transmembrane</keyword>
<protein>
    <submittedName>
        <fullName evidence="2">Uncharacterized protein</fullName>
    </submittedName>
</protein>